<gene>
    <name evidence="2" type="ORF">SAY87_006960</name>
</gene>
<dbReference type="AlphaFoldDB" id="A0AAN7K3J5"/>
<feature type="transmembrane region" description="Helical" evidence="1">
    <location>
        <begin position="44"/>
        <end position="65"/>
    </location>
</feature>
<evidence type="ECO:0000313" key="2">
    <source>
        <dbReference type="EMBL" id="KAK4756833.1"/>
    </source>
</evidence>
<sequence length="170" mass="19693">MLYCQYSRSKPNSNEIQVEFNYASYITHFFAIEELMHFSWKSRFLFYTSVIATLVTTLLFCLAPFHGSLSSLMSLRYLQPAIMLQPRSQGSLPLLQQQIPILKISQWITVKGRRVAIQMKHLVPSTAHNGPPYHGQQVFYFHAISHYWHDSAPKERMEGHGSYLSVDLLI</sequence>
<dbReference type="EMBL" id="JAXIOK010000013">
    <property type="protein sequence ID" value="KAK4756833.1"/>
    <property type="molecule type" value="Genomic_DNA"/>
</dbReference>
<keyword evidence="3" id="KW-1185">Reference proteome</keyword>
<comment type="caution">
    <text evidence="2">The sequence shown here is derived from an EMBL/GenBank/DDBJ whole genome shotgun (WGS) entry which is preliminary data.</text>
</comment>
<keyword evidence="1" id="KW-0812">Transmembrane</keyword>
<keyword evidence="1" id="KW-0472">Membrane</keyword>
<evidence type="ECO:0000256" key="1">
    <source>
        <dbReference type="SAM" id="Phobius"/>
    </source>
</evidence>
<proteinExistence type="predicted"/>
<evidence type="ECO:0000313" key="3">
    <source>
        <dbReference type="Proteomes" id="UP001345219"/>
    </source>
</evidence>
<reference evidence="2 3" key="1">
    <citation type="journal article" date="2023" name="Hortic Res">
        <title>Pangenome of water caltrop reveals structural variations and asymmetric subgenome divergence after allopolyploidization.</title>
        <authorList>
            <person name="Zhang X."/>
            <person name="Chen Y."/>
            <person name="Wang L."/>
            <person name="Yuan Y."/>
            <person name="Fang M."/>
            <person name="Shi L."/>
            <person name="Lu R."/>
            <person name="Comes H.P."/>
            <person name="Ma Y."/>
            <person name="Chen Y."/>
            <person name="Huang G."/>
            <person name="Zhou Y."/>
            <person name="Zheng Z."/>
            <person name="Qiu Y."/>
        </authorList>
    </citation>
    <scope>NUCLEOTIDE SEQUENCE [LARGE SCALE GENOMIC DNA]</scope>
    <source>
        <tissue evidence="2">Roots</tissue>
    </source>
</reference>
<accession>A0AAN7K3J5</accession>
<dbReference type="Proteomes" id="UP001345219">
    <property type="component" value="Chromosome 6"/>
</dbReference>
<protein>
    <submittedName>
        <fullName evidence="2">Uncharacterized protein</fullName>
    </submittedName>
</protein>
<keyword evidence="1" id="KW-1133">Transmembrane helix</keyword>
<organism evidence="2 3">
    <name type="scientific">Trapa incisa</name>
    <dbReference type="NCBI Taxonomy" id="236973"/>
    <lineage>
        <taxon>Eukaryota</taxon>
        <taxon>Viridiplantae</taxon>
        <taxon>Streptophyta</taxon>
        <taxon>Embryophyta</taxon>
        <taxon>Tracheophyta</taxon>
        <taxon>Spermatophyta</taxon>
        <taxon>Magnoliopsida</taxon>
        <taxon>eudicotyledons</taxon>
        <taxon>Gunneridae</taxon>
        <taxon>Pentapetalae</taxon>
        <taxon>rosids</taxon>
        <taxon>malvids</taxon>
        <taxon>Myrtales</taxon>
        <taxon>Lythraceae</taxon>
        <taxon>Trapa</taxon>
    </lineage>
</organism>
<name>A0AAN7K3J5_9MYRT</name>